<accession>G2Q5Z3</accession>
<dbReference type="VEuPathDB" id="FungiDB:MYCTH_2297477"/>
<dbReference type="EMBL" id="CP003002">
    <property type="protein sequence ID" value="AEO54670.1"/>
    <property type="molecule type" value="Genomic_DNA"/>
</dbReference>
<dbReference type="Pfam" id="PF08591">
    <property type="entry name" value="RNR_inhib"/>
    <property type="match status" value="1"/>
</dbReference>
<dbReference type="GO" id="GO:0008104">
    <property type="term" value="P:intracellular protein localization"/>
    <property type="evidence" value="ECO:0007669"/>
    <property type="project" value="TreeGrafter"/>
</dbReference>
<keyword evidence="5" id="KW-0539">Nucleus</keyword>
<dbReference type="KEGG" id="mtm:MYCTH_2297477"/>
<evidence type="ECO:0000256" key="5">
    <source>
        <dbReference type="ARBA" id="ARBA00023242"/>
    </source>
</evidence>
<evidence type="ECO:0000313" key="8">
    <source>
        <dbReference type="Proteomes" id="UP000007322"/>
    </source>
</evidence>
<comment type="subcellular location">
    <subcellularLocation>
        <location evidence="2">Cytoplasm</location>
    </subcellularLocation>
    <subcellularLocation>
        <location evidence="1">Nucleus</location>
    </subcellularLocation>
</comment>
<dbReference type="PANTHER" id="PTHR28081:SF1">
    <property type="entry name" value="DAMAGE-REGULATED IMPORT FACILITATOR 1"/>
    <property type="match status" value="1"/>
</dbReference>
<comment type="similarity">
    <text evidence="3">Belongs to the DIF1/spd1 family.</text>
</comment>
<dbReference type="GO" id="GO:0005634">
    <property type="term" value="C:nucleus"/>
    <property type="evidence" value="ECO:0007669"/>
    <property type="project" value="UniProtKB-SubCell"/>
</dbReference>
<gene>
    <name evidence="7" type="ORF">MYCTH_2297477</name>
</gene>
<evidence type="ECO:0000256" key="6">
    <source>
        <dbReference type="SAM" id="MobiDB-lite"/>
    </source>
</evidence>
<dbReference type="OrthoDB" id="4072855at2759"/>
<evidence type="ECO:0000256" key="4">
    <source>
        <dbReference type="ARBA" id="ARBA00022490"/>
    </source>
</evidence>
<sequence length="372" mass="39581">MTGPRTKRQFAGAASDPSQRSITSFFPRTVSSAASADAASKPVSHGALGGPTLPPQIQTDLLNVGMRVRKAIPEGYKTGGAYSAFTLWAEDSTSGSANSRSTTTTPSTTFTSTIRELEPFCGLNKVGGLAYQPAYYSNNHGAATAADDNDLDSVPGLTSSQDTVASTASSQTTAGFRSLNISTATTTAAAALPSRKRFFTSDEEEAADDAQAATLPYRGPTRLSCDSQESWLLEEEISPRSLVPPAGLWENARVLAVPRRSKQKLAGRKRPGDVGQENVMVSVPQGGQDGNDFEEAAFLDYGLAGDLRMEMEEGRKGNSLDHYRAGRYGTTDGIGWRWPHLDSLHFAALHGVLLFGLVGTTHWAEGRSCIIP</sequence>
<evidence type="ECO:0000256" key="3">
    <source>
        <dbReference type="ARBA" id="ARBA00005459"/>
    </source>
</evidence>
<proteinExistence type="inferred from homology"/>
<evidence type="ECO:0000256" key="2">
    <source>
        <dbReference type="ARBA" id="ARBA00004496"/>
    </source>
</evidence>
<dbReference type="Proteomes" id="UP000007322">
    <property type="component" value="Chromosome 1"/>
</dbReference>
<feature type="region of interest" description="Disordered" evidence="6">
    <location>
        <begin position="1"/>
        <end position="26"/>
    </location>
</feature>
<reference evidence="7 8" key="1">
    <citation type="journal article" date="2011" name="Nat. Biotechnol.">
        <title>Comparative genomic analysis of the thermophilic biomass-degrading fungi Myceliophthora thermophila and Thielavia terrestris.</title>
        <authorList>
            <person name="Berka R.M."/>
            <person name="Grigoriev I.V."/>
            <person name="Otillar R."/>
            <person name="Salamov A."/>
            <person name="Grimwood J."/>
            <person name="Reid I."/>
            <person name="Ishmael N."/>
            <person name="John T."/>
            <person name="Darmond C."/>
            <person name="Moisan M.-C."/>
            <person name="Henrissat B."/>
            <person name="Coutinho P.M."/>
            <person name="Lombard V."/>
            <person name="Natvig D.O."/>
            <person name="Lindquist E."/>
            <person name="Schmutz J."/>
            <person name="Lucas S."/>
            <person name="Harris P."/>
            <person name="Powlowski J."/>
            <person name="Bellemare A."/>
            <person name="Taylor D."/>
            <person name="Butler G."/>
            <person name="de Vries R.P."/>
            <person name="Allijn I.E."/>
            <person name="van den Brink J."/>
            <person name="Ushinsky S."/>
            <person name="Storms R."/>
            <person name="Powell A.J."/>
            <person name="Paulsen I.T."/>
            <person name="Elbourne L.D.H."/>
            <person name="Baker S.E."/>
            <person name="Magnuson J."/>
            <person name="LaBoissiere S."/>
            <person name="Clutterbuck A.J."/>
            <person name="Martinez D."/>
            <person name="Wogulis M."/>
            <person name="de Leon A.L."/>
            <person name="Rey M.W."/>
            <person name="Tsang A."/>
        </authorList>
    </citation>
    <scope>NUCLEOTIDE SEQUENCE [LARGE SCALE GENOMIC DNA]</scope>
    <source>
        <strain evidence="8">ATCC 42464 / BCRC 31852 / DSM 1799</strain>
    </source>
</reference>
<name>G2Q5Z3_THET4</name>
<keyword evidence="8" id="KW-1185">Reference proteome</keyword>
<evidence type="ECO:0000256" key="1">
    <source>
        <dbReference type="ARBA" id="ARBA00004123"/>
    </source>
</evidence>
<keyword evidence="4" id="KW-0963">Cytoplasm</keyword>
<dbReference type="GO" id="GO:1990846">
    <property type="term" value="F:ribonucleoside-diphosphate reductase inhibitor activity"/>
    <property type="evidence" value="ECO:0007669"/>
    <property type="project" value="TreeGrafter"/>
</dbReference>
<organism evidence="7 8">
    <name type="scientific">Thermothelomyces thermophilus (strain ATCC 42464 / BCRC 31852 / DSM 1799)</name>
    <name type="common">Sporotrichum thermophile</name>
    <dbReference type="NCBI Taxonomy" id="573729"/>
    <lineage>
        <taxon>Eukaryota</taxon>
        <taxon>Fungi</taxon>
        <taxon>Dikarya</taxon>
        <taxon>Ascomycota</taxon>
        <taxon>Pezizomycotina</taxon>
        <taxon>Sordariomycetes</taxon>
        <taxon>Sordariomycetidae</taxon>
        <taxon>Sordariales</taxon>
        <taxon>Chaetomiaceae</taxon>
        <taxon>Thermothelomyces</taxon>
    </lineage>
</organism>
<dbReference type="OMA" id="PFCGINR"/>
<dbReference type="GeneID" id="11512998"/>
<dbReference type="RefSeq" id="XP_003659915.1">
    <property type="nucleotide sequence ID" value="XM_003659867.1"/>
</dbReference>
<evidence type="ECO:0000313" key="7">
    <source>
        <dbReference type="EMBL" id="AEO54670.1"/>
    </source>
</evidence>
<dbReference type="GO" id="GO:0005737">
    <property type="term" value="C:cytoplasm"/>
    <property type="evidence" value="ECO:0007669"/>
    <property type="project" value="UniProtKB-SubCell"/>
</dbReference>
<feature type="compositionally biased region" description="Polar residues" evidence="6">
    <location>
        <begin position="16"/>
        <end position="26"/>
    </location>
</feature>
<protein>
    <submittedName>
        <fullName evidence="7">Uncharacterized protein</fullName>
    </submittedName>
</protein>
<dbReference type="InterPro" id="IPR013900">
    <property type="entry name" value="RNR_inhibitor"/>
</dbReference>
<dbReference type="InParanoid" id="G2Q5Z3"/>
<dbReference type="eggNOG" id="ENOG502S8VH">
    <property type="taxonomic scope" value="Eukaryota"/>
</dbReference>
<dbReference type="HOGENOM" id="CLU_050885_2_0_1"/>
<dbReference type="PANTHER" id="PTHR28081">
    <property type="entry name" value="DAMAGE-REGULATED IMPORT FACILITATOR 1-RELATED"/>
    <property type="match status" value="1"/>
</dbReference>
<dbReference type="AlphaFoldDB" id="G2Q5Z3"/>